<dbReference type="GO" id="GO:0004129">
    <property type="term" value="F:cytochrome-c oxidase activity"/>
    <property type="evidence" value="ECO:0007669"/>
    <property type="project" value="InterPro"/>
</dbReference>
<proteinExistence type="inferred from homology"/>
<sequence>MSGCLFSLKFWNDFYMISSAFYISLVCLGSVGLLLSFLVIVWYGLSMMVCNMFFLLMCIGVWVKDIMVEGVTLNYIIVNPGFKLGFNIFILVEMMFFFSLFWSFFDKIYFNGCEWWPSYENFLLFFGLSFLGTVLLLVSSFFCNWVYSRLLAGKNIKKQMMLVLIFGLLFLFLQWYEWEHMFFNVSDGWYGSMYYVLMGFHSVHVFLGLLFLSFGSWLMVSGWSLKILYFFEESFIYWHFVDVIWFLLFLFFYC</sequence>
<keyword evidence="8 11" id="KW-0496">Mitochondrion</keyword>
<evidence type="ECO:0000256" key="1">
    <source>
        <dbReference type="ARBA" id="ARBA00004141"/>
    </source>
</evidence>
<gene>
    <name evidence="11" type="primary">COX3</name>
</gene>
<evidence type="ECO:0000313" key="11">
    <source>
        <dbReference type="EMBL" id="BAV81443.1"/>
    </source>
</evidence>
<evidence type="ECO:0000256" key="9">
    <source>
        <dbReference type="SAM" id="Phobius"/>
    </source>
</evidence>
<dbReference type="PROSITE" id="PS50253">
    <property type="entry name" value="COX3"/>
    <property type="match status" value="1"/>
</dbReference>
<dbReference type="EMBL" id="AP017697">
    <property type="protein sequence ID" value="BAV81443.1"/>
    <property type="molecule type" value="Genomic_DNA"/>
</dbReference>
<feature type="transmembrane region" description="Helical" evidence="9">
    <location>
        <begin position="159"/>
        <end position="176"/>
    </location>
</feature>
<evidence type="ECO:0000256" key="6">
    <source>
        <dbReference type="ARBA" id="ARBA00022989"/>
    </source>
</evidence>
<evidence type="ECO:0000256" key="5">
    <source>
        <dbReference type="ARBA" id="ARBA00022967"/>
    </source>
</evidence>
<protein>
    <recommendedName>
        <fullName evidence="3 8">Cytochrome c oxidase subunit 3</fullName>
    </recommendedName>
</protein>
<dbReference type="GO" id="GO:0006123">
    <property type="term" value="P:mitochondrial electron transport, cytochrome c to oxygen"/>
    <property type="evidence" value="ECO:0007669"/>
    <property type="project" value="TreeGrafter"/>
</dbReference>
<dbReference type="GO" id="GO:0016020">
    <property type="term" value="C:membrane"/>
    <property type="evidence" value="ECO:0007669"/>
    <property type="project" value="UniProtKB-SubCell"/>
</dbReference>
<evidence type="ECO:0000259" key="10">
    <source>
        <dbReference type="PROSITE" id="PS50253"/>
    </source>
</evidence>
<feature type="transmembrane region" description="Helical" evidence="9">
    <location>
        <begin position="84"/>
        <end position="102"/>
    </location>
</feature>
<evidence type="ECO:0000256" key="4">
    <source>
        <dbReference type="ARBA" id="ARBA00022692"/>
    </source>
</evidence>
<evidence type="ECO:0000256" key="2">
    <source>
        <dbReference type="ARBA" id="ARBA00010581"/>
    </source>
</evidence>
<dbReference type="Gene3D" id="1.20.120.80">
    <property type="entry name" value="Cytochrome c oxidase, subunit III, four-helix bundle"/>
    <property type="match status" value="1"/>
</dbReference>
<dbReference type="InterPro" id="IPR024791">
    <property type="entry name" value="Cyt_c/ubiquinol_Oxase_su3"/>
</dbReference>
<dbReference type="InterPro" id="IPR000298">
    <property type="entry name" value="Cyt_c_oxidase-like_su3"/>
</dbReference>
<dbReference type="InterPro" id="IPR013833">
    <property type="entry name" value="Cyt_c_oxidase_su3_a-hlx"/>
</dbReference>
<evidence type="ECO:0000256" key="7">
    <source>
        <dbReference type="ARBA" id="ARBA00023136"/>
    </source>
</evidence>
<organism evidence="11">
    <name type="scientific">Syphacia muris</name>
    <dbReference type="NCBI Taxonomy" id="451379"/>
    <lineage>
        <taxon>Eukaryota</taxon>
        <taxon>Metazoa</taxon>
        <taxon>Ecdysozoa</taxon>
        <taxon>Nematoda</taxon>
        <taxon>Chromadorea</taxon>
        <taxon>Rhabditida</taxon>
        <taxon>Spirurina</taxon>
        <taxon>Oxyuridomorpha</taxon>
        <taxon>Oxyuroidea</taxon>
        <taxon>Oxyuridae</taxon>
        <taxon>Syphacia</taxon>
    </lineage>
</organism>
<comment type="subcellular location">
    <subcellularLocation>
        <location evidence="1">Membrane</location>
        <topology evidence="1">Multi-pass membrane protein</topology>
    </subcellularLocation>
</comment>
<keyword evidence="7 9" id="KW-0472">Membrane</keyword>
<dbReference type="Pfam" id="PF00510">
    <property type="entry name" value="COX3"/>
    <property type="match status" value="1"/>
</dbReference>
<dbReference type="GO" id="GO:0005739">
    <property type="term" value="C:mitochondrion"/>
    <property type="evidence" value="ECO:0007669"/>
    <property type="project" value="TreeGrafter"/>
</dbReference>
<comment type="similarity">
    <text evidence="2 8">Belongs to the cytochrome c oxidase subunit 3 family.</text>
</comment>
<evidence type="ECO:0000256" key="8">
    <source>
        <dbReference type="RuleBase" id="RU003375"/>
    </source>
</evidence>
<keyword evidence="4 8" id="KW-0812">Transmembrane</keyword>
<feature type="transmembrane region" description="Helical" evidence="9">
    <location>
        <begin position="235"/>
        <end position="253"/>
    </location>
</feature>
<geneLocation type="mitochondrion" evidence="11"/>
<feature type="transmembrane region" description="Helical" evidence="9">
    <location>
        <begin position="40"/>
        <end position="63"/>
    </location>
</feature>
<feature type="transmembrane region" description="Helical" evidence="9">
    <location>
        <begin position="12"/>
        <end position="34"/>
    </location>
</feature>
<feature type="domain" description="Heme-copper oxidase subunit III family profile" evidence="10">
    <location>
        <begin position="10"/>
        <end position="254"/>
    </location>
</feature>
<dbReference type="InterPro" id="IPR035973">
    <property type="entry name" value="Cyt_c_oxidase_su3-like_sf"/>
</dbReference>
<name>A0A347YCD3_9BILA</name>
<feature type="transmembrane region" description="Helical" evidence="9">
    <location>
        <begin position="122"/>
        <end position="147"/>
    </location>
</feature>
<dbReference type="AlphaFoldDB" id="A0A347YCD3"/>
<feature type="transmembrane region" description="Helical" evidence="9">
    <location>
        <begin position="196"/>
        <end position="223"/>
    </location>
</feature>
<dbReference type="PANTHER" id="PTHR11403:SF7">
    <property type="entry name" value="CYTOCHROME C OXIDASE SUBUNIT 3"/>
    <property type="match status" value="1"/>
</dbReference>
<reference evidence="11" key="1">
    <citation type="submission" date="2016-10" db="EMBL/GenBank/DDBJ databases">
        <title>Complete mitochondrial genomes of 50 helminths species.</title>
        <authorList>
            <person name="Kikuchi T."/>
            <person name="Holroyd N."/>
            <person name="Berriman M."/>
        </authorList>
    </citation>
    <scope>NUCLEOTIDE SEQUENCE</scope>
</reference>
<accession>A0A347YCD3</accession>
<keyword evidence="6 9" id="KW-1133">Transmembrane helix</keyword>
<evidence type="ECO:0000256" key="3">
    <source>
        <dbReference type="ARBA" id="ARBA00015944"/>
    </source>
</evidence>
<dbReference type="PANTHER" id="PTHR11403">
    <property type="entry name" value="CYTOCHROME C OXIDASE SUBUNIT III"/>
    <property type="match status" value="1"/>
</dbReference>
<keyword evidence="5" id="KW-1278">Translocase</keyword>
<dbReference type="SUPFAM" id="SSF81452">
    <property type="entry name" value="Cytochrome c oxidase subunit III-like"/>
    <property type="match status" value="1"/>
</dbReference>
<comment type="function">
    <text evidence="8">Component of the cytochrome c oxidase, the last enzyme in the mitochondrial electron transport chain which drives oxidative phosphorylation. The respiratory chain contains 3 multisubunit complexes succinate dehydrogenase (complex II, CII), ubiquinol-cytochrome c oxidoreductase (cytochrome b-c1 complex, complex III, CIII) and cytochrome c oxidase (complex IV, CIV), that cooperate to transfer electrons derived from NADH and succinate to molecular oxygen, creating an electrochemical gradient over the inner membrane that drives transmembrane transport and the ATP synthase. Cytochrome c oxidase is the component of the respiratory chain that catalyzes the reduction of oxygen to water. Electrons originating from reduced cytochrome c in the intermembrane space (IMS) are transferred via the dinuclear copper A center (CU(A)) of subunit 2 and heme A of subunit 1 to the active site in subunit 1, a binuclear center (BNC) formed by heme A3 and copper B (CU(B)). The BNC reduces molecular oxygen to 2 water molecules using 4 electrons from cytochrome c in the IMS and 4 protons from the mitochondrial matrix.</text>
</comment>